<comment type="caution">
    <text evidence="3">The sequence shown here is derived from an EMBL/GenBank/DDBJ whole genome shotgun (WGS) entry which is preliminary data.</text>
</comment>
<dbReference type="SMART" id="SM00698">
    <property type="entry name" value="MORN"/>
    <property type="match status" value="6"/>
</dbReference>
<dbReference type="AlphaFoldDB" id="A0A226DZL4"/>
<protein>
    <submittedName>
        <fullName evidence="3">Radial spoke head 1</fullName>
    </submittedName>
</protein>
<gene>
    <name evidence="3" type="ORF">Fcan01_14613</name>
</gene>
<dbReference type="OrthoDB" id="423343at2759"/>
<keyword evidence="4" id="KW-1185">Reference proteome</keyword>
<evidence type="ECO:0000256" key="2">
    <source>
        <dbReference type="SAM" id="MobiDB-lite"/>
    </source>
</evidence>
<name>A0A226DZL4_FOLCA</name>
<reference evidence="3 4" key="1">
    <citation type="submission" date="2015-12" db="EMBL/GenBank/DDBJ databases">
        <title>The genome of Folsomia candida.</title>
        <authorList>
            <person name="Faddeeva A."/>
            <person name="Derks M.F."/>
            <person name="Anvar Y."/>
            <person name="Smit S."/>
            <person name="Van Straalen N."/>
            <person name="Roelofs D."/>
        </authorList>
    </citation>
    <scope>NUCLEOTIDE SEQUENCE [LARGE SCALE GENOMIC DNA]</scope>
    <source>
        <strain evidence="3 4">VU population</strain>
        <tissue evidence="3">Whole body</tissue>
    </source>
</reference>
<proteinExistence type="predicted"/>
<evidence type="ECO:0000313" key="4">
    <source>
        <dbReference type="Proteomes" id="UP000198287"/>
    </source>
</evidence>
<dbReference type="InterPro" id="IPR003409">
    <property type="entry name" value="MORN"/>
</dbReference>
<dbReference type="PANTHER" id="PTHR43215:SF14">
    <property type="entry name" value="RADIAL SPOKE HEAD 1 HOMOLOG"/>
    <property type="match status" value="1"/>
</dbReference>
<sequence length="539" mass="60176">MPPPPLSDSEWEGEESIAGEDGQDKSGQNPVGEYYGGRNDRKERHGRGRAEMPNGDLYLGCYFRGKRHGLGVYRYKNGNGARYGGDFNLGVKAGWGTMYFPDGSQYTGGWSQDRIHGWGVYVYPNGDEYEGWWYMGQKNGRGIYRTKRTGEKFVGNWVLGLRQGKGMIVRKEHRFIGNWYNDCPRGPGVYIFTDLGVEQHGLYTMVKLNSESIPKYKALGYQVMTIRKEPPPTNPLELETDTRVALKNENANGEDGAGEASGDSGEMTPAPTKKKPFSVMDKTPEQEFDEKLGNRMFALIESELATEVSNQMPVTPMWRVIQITGLMTPWLDENVPPPPIPESPKPLLEGVDEFDLEKAAQEEKTCLDNENEEALSLLAAREHVLGDPYTGSGTCQLNLSNIAWPDDCPPALRCSQMSFSNLDDLKNIVQSVLDKPLEPLDFEKIVAQNLHLFKGQGMNISDRWKECLENETDCAKTDLKGAPLPPEKQKESSLPGGAAPRPQQTSAAEREEADLTTPGEELLSTAYDPDEEEEEEEEE</sequence>
<evidence type="ECO:0000313" key="3">
    <source>
        <dbReference type="EMBL" id="OXA50935.1"/>
    </source>
</evidence>
<dbReference type="PANTHER" id="PTHR43215">
    <property type="entry name" value="RADIAL SPOKE HEAD 1 HOMOLOG"/>
    <property type="match status" value="1"/>
</dbReference>
<dbReference type="Proteomes" id="UP000198287">
    <property type="component" value="Unassembled WGS sequence"/>
</dbReference>
<feature type="region of interest" description="Disordered" evidence="2">
    <location>
        <begin position="249"/>
        <end position="278"/>
    </location>
</feature>
<organism evidence="3 4">
    <name type="scientific">Folsomia candida</name>
    <name type="common">Springtail</name>
    <dbReference type="NCBI Taxonomy" id="158441"/>
    <lineage>
        <taxon>Eukaryota</taxon>
        <taxon>Metazoa</taxon>
        <taxon>Ecdysozoa</taxon>
        <taxon>Arthropoda</taxon>
        <taxon>Hexapoda</taxon>
        <taxon>Collembola</taxon>
        <taxon>Entomobryomorpha</taxon>
        <taxon>Isotomoidea</taxon>
        <taxon>Isotomidae</taxon>
        <taxon>Proisotominae</taxon>
        <taxon>Folsomia</taxon>
    </lineage>
</organism>
<feature type="compositionally biased region" description="Acidic residues" evidence="2">
    <location>
        <begin position="9"/>
        <end position="18"/>
    </location>
</feature>
<dbReference type="STRING" id="158441.A0A226DZL4"/>
<dbReference type="OMA" id="DEYEGWW"/>
<dbReference type="SUPFAM" id="SSF82185">
    <property type="entry name" value="Histone H3 K4-specific methyltransferase SET7/9 N-terminal domain"/>
    <property type="match status" value="1"/>
</dbReference>
<dbReference type="Gene3D" id="2.20.110.10">
    <property type="entry name" value="Histone H3 K4-specific methyltransferase SET7/9 N-terminal domain"/>
    <property type="match status" value="1"/>
</dbReference>
<dbReference type="Pfam" id="PF02493">
    <property type="entry name" value="MORN"/>
    <property type="match status" value="6"/>
</dbReference>
<evidence type="ECO:0000256" key="1">
    <source>
        <dbReference type="ARBA" id="ARBA00022737"/>
    </source>
</evidence>
<keyword evidence="1" id="KW-0677">Repeat</keyword>
<feature type="region of interest" description="Disordered" evidence="2">
    <location>
        <begin position="477"/>
        <end position="539"/>
    </location>
</feature>
<feature type="compositionally biased region" description="Acidic residues" evidence="2">
    <location>
        <begin position="528"/>
        <end position="539"/>
    </location>
</feature>
<accession>A0A226DZL4</accession>
<dbReference type="EMBL" id="LNIX01000008">
    <property type="protein sequence ID" value="OXA50935.1"/>
    <property type="molecule type" value="Genomic_DNA"/>
</dbReference>
<feature type="region of interest" description="Disordered" evidence="2">
    <location>
        <begin position="1"/>
        <end position="50"/>
    </location>
</feature>